<dbReference type="AlphaFoldDB" id="A0A480AMN9"/>
<dbReference type="PANTHER" id="PTHR42928:SF5">
    <property type="entry name" value="BLR1237 PROTEIN"/>
    <property type="match status" value="1"/>
</dbReference>
<dbReference type="EMBL" id="BJCL01000003">
    <property type="protein sequence ID" value="GCL62761.1"/>
    <property type="molecule type" value="Genomic_DNA"/>
</dbReference>
<gene>
    <name evidence="2" type="ORF">AQPW35_18420</name>
</gene>
<proteinExistence type="inferred from homology"/>
<dbReference type="PANTHER" id="PTHR42928">
    <property type="entry name" value="TRICARBOXYLATE-BINDING PROTEIN"/>
    <property type="match status" value="1"/>
</dbReference>
<evidence type="ECO:0008006" key="4">
    <source>
        <dbReference type="Google" id="ProtNLM"/>
    </source>
</evidence>
<dbReference type="Gene3D" id="3.40.190.150">
    <property type="entry name" value="Bordetella uptake gene, domain 1"/>
    <property type="match status" value="1"/>
</dbReference>
<dbReference type="SUPFAM" id="SSF53850">
    <property type="entry name" value="Periplasmic binding protein-like II"/>
    <property type="match status" value="1"/>
</dbReference>
<dbReference type="RefSeq" id="WP_137732495.1">
    <property type="nucleotide sequence ID" value="NZ_BJCL01000003.1"/>
</dbReference>
<reference evidence="3" key="1">
    <citation type="submission" date="2019-03" db="EMBL/GenBank/DDBJ databases">
        <title>Aquabacterium pictum sp.nov., the first bacteriochlorophyll a-containing freshwater bacterium in the genus Aquabacterium of the class Betaproteobacteria.</title>
        <authorList>
            <person name="Hirose S."/>
            <person name="Tank M."/>
            <person name="Hara E."/>
            <person name="Tamaki H."/>
            <person name="Takaichi S."/>
            <person name="Haruta S."/>
            <person name="Hanada S."/>
        </authorList>
    </citation>
    <scope>NUCLEOTIDE SEQUENCE [LARGE SCALE GENOMIC DNA]</scope>
    <source>
        <strain evidence="3">W35</strain>
    </source>
</reference>
<dbReference type="CDD" id="cd07012">
    <property type="entry name" value="PBP2_Bug_TTT"/>
    <property type="match status" value="1"/>
</dbReference>
<sequence>MPLPTQPLDADVPASNTRRRLLLGAAAAAAGATLPAVGQAQGAWPNRPVRVIVPFPPGGLTDAYARMYAEQLSRKFGQPFNIENKTGAGGTLGAGEVAKAAPDGYTLLISTSTPTWQAKVLYKKLPYTPVKDFDPIALFPSGALLVAVNANVPAKNLRELIAYAKTNPAAWGTYGAGSWAHMLGDVVNKREKLNMVVAHYRGEAPMLTDLIGGQIQAGVGSVQGILPHIQSGKLRAIGATGKVRTPRLPELTTLVEQGFTAPVFGMEGFLPFAAPAGTPRDILDKLSAAVRDASNTPELKALREQFGIPNVPVSDPAEVRKTWAEDAAEWTTLATDLGITLD</sequence>
<evidence type="ECO:0000313" key="2">
    <source>
        <dbReference type="EMBL" id="GCL62761.1"/>
    </source>
</evidence>
<dbReference type="InterPro" id="IPR042100">
    <property type="entry name" value="Bug_dom1"/>
</dbReference>
<dbReference type="Gene3D" id="3.40.190.10">
    <property type="entry name" value="Periplasmic binding protein-like II"/>
    <property type="match status" value="1"/>
</dbReference>
<dbReference type="InterPro" id="IPR006311">
    <property type="entry name" value="TAT_signal"/>
</dbReference>
<evidence type="ECO:0000256" key="1">
    <source>
        <dbReference type="ARBA" id="ARBA00006987"/>
    </source>
</evidence>
<protein>
    <recommendedName>
        <fullName evidence="4">ABC transporter substrate-binding protein</fullName>
    </recommendedName>
</protein>
<dbReference type="Pfam" id="PF03401">
    <property type="entry name" value="TctC"/>
    <property type="match status" value="1"/>
</dbReference>
<comment type="similarity">
    <text evidence="1">Belongs to the UPF0065 (bug) family.</text>
</comment>
<name>A0A480AMN9_9BURK</name>
<evidence type="ECO:0000313" key="3">
    <source>
        <dbReference type="Proteomes" id="UP000301751"/>
    </source>
</evidence>
<dbReference type="InterPro" id="IPR005064">
    <property type="entry name" value="BUG"/>
</dbReference>
<dbReference type="OrthoDB" id="8880186at2"/>
<comment type="caution">
    <text evidence="2">The sequence shown here is derived from an EMBL/GenBank/DDBJ whole genome shotgun (WGS) entry which is preliminary data.</text>
</comment>
<organism evidence="2 3">
    <name type="scientific">Pseudaquabacterium pictum</name>
    <dbReference type="NCBI Taxonomy" id="2315236"/>
    <lineage>
        <taxon>Bacteria</taxon>
        <taxon>Pseudomonadati</taxon>
        <taxon>Pseudomonadota</taxon>
        <taxon>Betaproteobacteria</taxon>
        <taxon>Burkholderiales</taxon>
        <taxon>Sphaerotilaceae</taxon>
        <taxon>Pseudaquabacterium</taxon>
    </lineage>
</organism>
<dbReference type="PIRSF" id="PIRSF017082">
    <property type="entry name" value="YflP"/>
    <property type="match status" value="1"/>
</dbReference>
<dbReference type="Proteomes" id="UP000301751">
    <property type="component" value="Unassembled WGS sequence"/>
</dbReference>
<dbReference type="PROSITE" id="PS51318">
    <property type="entry name" value="TAT"/>
    <property type="match status" value="1"/>
</dbReference>
<accession>A0A480AMN9</accession>
<keyword evidence="3" id="KW-1185">Reference proteome</keyword>